<organism evidence="3 4">
    <name type="scientific">Gordonia crocea</name>
    <dbReference type="NCBI Taxonomy" id="589162"/>
    <lineage>
        <taxon>Bacteria</taxon>
        <taxon>Bacillati</taxon>
        <taxon>Actinomycetota</taxon>
        <taxon>Actinomycetes</taxon>
        <taxon>Mycobacteriales</taxon>
        <taxon>Gordoniaceae</taxon>
        <taxon>Gordonia</taxon>
    </lineage>
</organism>
<reference evidence="4" key="1">
    <citation type="submission" date="2019-06" db="EMBL/GenBank/DDBJ databases">
        <title>Gordonia isolated from sludge of a wastewater treatment plant.</title>
        <authorList>
            <person name="Tamura T."/>
            <person name="Aoyama K."/>
            <person name="Kang Y."/>
            <person name="Saito S."/>
            <person name="Akiyama N."/>
            <person name="Yazawa K."/>
            <person name="Gonoi T."/>
            <person name="Mikami Y."/>
        </authorList>
    </citation>
    <scope>NUCLEOTIDE SEQUENCE [LARGE SCALE GENOMIC DNA]</scope>
    <source>
        <strain evidence="4">NBRC 107697</strain>
    </source>
</reference>
<sequence length="571" mass="61608">MEQMTRTDATQRVAAESDSPSSTADAATVWERVSEVMAGFAAGRGAGDAAAVVAGIGACDWVESYAAWLRYLRAAELFDMVLAEMTDAAAVAGAGAEVELDLFDAHTQTAARLAMTMRVSQGWAENLLAQGMSLRDRLPQVALCLRDGLITAAQVRMIITRTELLDHKEVRIADAELAAAIRGKRGGYSLTGIRDLADRLVFRIDPDAVRRAREKSVANRTTWNNATSHGMANLGASMSAENAAIAHAAVHALAATVCANDGRSKAARASDAFYALLAGQRFNCECDRDDCPADIPRPGQLRTDTAGQIVVHVVTDAATAESTADNPGFMDGYGVLSAAHIRDILSRPNTLVKPLGSRSAPDRLSLPLHQPANTYRPSRALDTFVRIRDGRCTAPGCGRPAFIAEVDHVVEYNHADPAAGGTTHPTNLNSKCKFHHLLKTVGNWTDDQDTDADGHTHISWTTPEGVTIDGADENNEHLFNGLGRYRWHAPDAAAATAGPEVPPGRPVGDPEAKSRRVTSRLDRKHARRRAERNRNRKEREHHRNESKRLAANHKARVAGQGPPLLPDDPPY</sequence>
<dbReference type="Proteomes" id="UP000444980">
    <property type="component" value="Unassembled WGS sequence"/>
</dbReference>
<comment type="caution">
    <text evidence="3">The sequence shown here is derived from an EMBL/GenBank/DDBJ whole genome shotgun (WGS) entry which is preliminary data.</text>
</comment>
<feature type="compositionally biased region" description="Low complexity" evidence="1">
    <location>
        <begin position="14"/>
        <end position="26"/>
    </location>
</feature>
<feature type="compositionally biased region" description="Basic and acidic residues" evidence="1">
    <location>
        <begin position="537"/>
        <end position="548"/>
    </location>
</feature>
<feature type="region of interest" description="Disordered" evidence="1">
    <location>
        <begin position="493"/>
        <end position="571"/>
    </location>
</feature>
<feature type="domain" description="DUF222" evidence="2">
    <location>
        <begin position="96"/>
        <end position="389"/>
    </location>
</feature>
<evidence type="ECO:0000313" key="4">
    <source>
        <dbReference type="Proteomes" id="UP000444980"/>
    </source>
</evidence>
<proteinExistence type="predicted"/>
<feature type="compositionally biased region" description="Basic residues" evidence="1">
    <location>
        <begin position="515"/>
        <end position="536"/>
    </location>
</feature>
<dbReference type="AlphaFoldDB" id="A0A7I9UW54"/>
<name>A0A7I9UW54_9ACTN</name>
<protein>
    <recommendedName>
        <fullName evidence="2">DUF222 domain-containing protein</fullName>
    </recommendedName>
</protein>
<dbReference type="InterPro" id="IPR003870">
    <property type="entry name" value="DUF222"/>
</dbReference>
<keyword evidence="4" id="KW-1185">Reference proteome</keyword>
<feature type="compositionally biased region" description="Polar residues" evidence="1">
    <location>
        <begin position="1"/>
        <end position="10"/>
    </location>
</feature>
<accession>A0A7I9UW54</accession>
<evidence type="ECO:0000313" key="3">
    <source>
        <dbReference type="EMBL" id="GED97173.1"/>
    </source>
</evidence>
<evidence type="ECO:0000259" key="2">
    <source>
        <dbReference type="Pfam" id="PF02720"/>
    </source>
</evidence>
<dbReference type="Pfam" id="PF02720">
    <property type="entry name" value="DUF222"/>
    <property type="match status" value="1"/>
</dbReference>
<evidence type="ECO:0000256" key="1">
    <source>
        <dbReference type="SAM" id="MobiDB-lite"/>
    </source>
</evidence>
<dbReference type="EMBL" id="BJOU01000001">
    <property type="protein sequence ID" value="GED97173.1"/>
    <property type="molecule type" value="Genomic_DNA"/>
</dbReference>
<feature type="region of interest" description="Disordered" evidence="1">
    <location>
        <begin position="1"/>
        <end position="26"/>
    </location>
</feature>
<dbReference type="CDD" id="cd00085">
    <property type="entry name" value="HNHc"/>
    <property type="match status" value="1"/>
</dbReference>
<dbReference type="InterPro" id="IPR003615">
    <property type="entry name" value="HNH_nuc"/>
</dbReference>
<gene>
    <name evidence="3" type="ORF">nbrc107697_12120</name>
</gene>